<dbReference type="PANTHER" id="PTHR48079:SF6">
    <property type="entry name" value="NAD(P)-BINDING DOMAIN-CONTAINING PROTEIN-RELATED"/>
    <property type="match status" value="1"/>
</dbReference>
<evidence type="ECO:0000313" key="2">
    <source>
        <dbReference type="EMBL" id="TCT21928.1"/>
    </source>
</evidence>
<dbReference type="AlphaFoldDB" id="A0A4R3MZ07"/>
<dbReference type="Gene3D" id="3.40.50.720">
    <property type="entry name" value="NAD(P)-binding Rossmann-like Domain"/>
    <property type="match status" value="1"/>
</dbReference>
<name>A0A4R3MZ07_9GAMM</name>
<dbReference type="InterPro" id="IPR001509">
    <property type="entry name" value="Epimerase_deHydtase"/>
</dbReference>
<evidence type="ECO:0000259" key="1">
    <source>
        <dbReference type="Pfam" id="PF01370"/>
    </source>
</evidence>
<dbReference type="PANTHER" id="PTHR48079">
    <property type="entry name" value="PROTEIN YEEZ"/>
    <property type="match status" value="1"/>
</dbReference>
<dbReference type="RefSeq" id="WP_243651475.1">
    <property type="nucleotide sequence ID" value="NZ_SMAO01000003.1"/>
</dbReference>
<comment type="caution">
    <text evidence="2">The sequence shown here is derived from an EMBL/GenBank/DDBJ whole genome shotgun (WGS) entry which is preliminary data.</text>
</comment>
<reference evidence="2 3" key="1">
    <citation type="submission" date="2019-03" db="EMBL/GenBank/DDBJ databases">
        <title>Genomic Encyclopedia of Type Strains, Phase IV (KMG-IV): sequencing the most valuable type-strain genomes for metagenomic binning, comparative biology and taxonomic classification.</title>
        <authorList>
            <person name="Goeker M."/>
        </authorList>
    </citation>
    <scope>NUCLEOTIDE SEQUENCE [LARGE SCALE GENOMIC DNA]</scope>
    <source>
        <strain evidence="2 3">DSM 13587</strain>
    </source>
</reference>
<dbReference type="GO" id="GO:0005737">
    <property type="term" value="C:cytoplasm"/>
    <property type="evidence" value="ECO:0007669"/>
    <property type="project" value="TreeGrafter"/>
</dbReference>
<keyword evidence="3" id="KW-1185">Reference proteome</keyword>
<dbReference type="InterPro" id="IPR051783">
    <property type="entry name" value="NAD(P)-dependent_oxidoreduct"/>
</dbReference>
<dbReference type="GO" id="GO:0004029">
    <property type="term" value="F:aldehyde dehydrogenase (NAD+) activity"/>
    <property type="evidence" value="ECO:0007669"/>
    <property type="project" value="TreeGrafter"/>
</dbReference>
<evidence type="ECO:0000313" key="3">
    <source>
        <dbReference type="Proteomes" id="UP000295717"/>
    </source>
</evidence>
<feature type="domain" description="NAD-dependent epimerase/dehydratase" evidence="1">
    <location>
        <begin position="1"/>
        <end position="228"/>
    </location>
</feature>
<dbReference type="Proteomes" id="UP000295717">
    <property type="component" value="Unassembled WGS sequence"/>
</dbReference>
<dbReference type="SUPFAM" id="SSF51735">
    <property type="entry name" value="NAD(P)-binding Rossmann-fold domains"/>
    <property type="match status" value="1"/>
</dbReference>
<dbReference type="InterPro" id="IPR036291">
    <property type="entry name" value="NAD(P)-bd_dom_sf"/>
</dbReference>
<accession>A0A4R3MZ07</accession>
<gene>
    <name evidence="2" type="ORF">EDC35_10326</name>
</gene>
<proteinExistence type="predicted"/>
<dbReference type="Pfam" id="PF01370">
    <property type="entry name" value="Epimerase"/>
    <property type="match status" value="1"/>
</dbReference>
<protein>
    <submittedName>
        <fullName evidence="2">Nucleoside-diphosphate-sugar epimerase</fullName>
    </submittedName>
</protein>
<dbReference type="EMBL" id="SMAO01000003">
    <property type="protein sequence ID" value="TCT21928.1"/>
    <property type="molecule type" value="Genomic_DNA"/>
</dbReference>
<organism evidence="2 3">
    <name type="scientific">Thiobaca trueperi</name>
    <dbReference type="NCBI Taxonomy" id="127458"/>
    <lineage>
        <taxon>Bacteria</taxon>
        <taxon>Pseudomonadati</taxon>
        <taxon>Pseudomonadota</taxon>
        <taxon>Gammaproteobacteria</taxon>
        <taxon>Chromatiales</taxon>
        <taxon>Chromatiaceae</taxon>
        <taxon>Thiobaca</taxon>
    </lineage>
</organism>
<sequence>MTGATGRVGRLLVSTLLQEGQPVSILTRAPQVALDLWPGQRVDVRVGDLTDPSSLQSVCSGIDTLFHLASYAPRPDEPDLYNAPNHWPVTAEGTANLMAEAADSGVKRLIYISTVKAMGDAAGELGRPADETLTPAPDTLYGRAKLAAEQRVLATGQTAGIQASVLRLPMVYGLDDKGNLARLIAAIAARRFPPWPQINNRRSAIHIEDAVAAAILIARNPASAGQIYCVTDGRAYSTRWIYERILLALGRPIPRWTVPLWALRVAAAGGSIGERLLGRRLPLTLDGLSKLTGDAWYSSEKLERTLGFRPKYSLETEIPRLVRSIRRPPTD</sequence>